<evidence type="ECO:0000313" key="7">
    <source>
        <dbReference type="EMBL" id="HHP68321.1"/>
    </source>
</evidence>
<proteinExistence type="predicted"/>
<dbReference type="Gene3D" id="3.50.50.60">
    <property type="entry name" value="FAD/NAD(P)-binding domain"/>
    <property type="match status" value="2"/>
</dbReference>
<dbReference type="InterPro" id="IPR050097">
    <property type="entry name" value="Ferredoxin-NADP_redctase_2"/>
</dbReference>
<dbReference type="PRINTS" id="PR00469">
    <property type="entry name" value="PNDRDTASEII"/>
</dbReference>
<evidence type="ECO:0000256" key="3">
    <source>
        <dbReference type="ARBA" id="ARBA00023002"/>
    </source>
</evidence>
<organism evidence="7">
    <name type="scientific">Thermogladius calderae</name>
    <dbReference type="NCBI Taxonomy" id="1200300"/>
    <lineage>
        <taxon>Archaea</taxon>
        <taxon>Thermoproteota</taxon>
        <taxon>Thermoprotei</taxon>
        <taxon>Desulfurococcales</taxon>
        <taxon>Desulfurococcaceae</taxon>
        <taxon>Thermogladius</taxon>
    </lineage>
</organism>
<dbReference type="InterPro" id="IPR036188">
    <property type="entry name" value="FAD/NAD-bd_sf"/>
</dbReference>
<name>A0A7J3Y0E1_9CREN</name>
<dbReference type="PANTHER" id="PTHR48105">
    <property type="entry name" value="THIOREDOXIN REDUCTASE 1-RELATED-RELATED"/>
    <property type="match status" value="1"/>
</dbReference>
<dbReference type="InterPro" id="IPR023753">
    <property type="entry name" value="FAD/NAD-binding_dom"/>
</dbReference>
<accession>A0A7J3Y0E1</accession>
<dbReference type="PROSITE" id="PS00573">
    <property type="entry name" value="PYRIDINE_REDOX_2"/>
    <property type="match status" value="1"/>
</dbReference>
<reference evidence="7" key="1">
    <citation type="journal article" date="2020" name="mSystems">
        <title>Genome- and Community-Level Interaction Insights into Carbon Utilization and Element Cycling Functions of Hydrothermarchaeota in Hydrothermal Sediment.</title>
        <authorList>
            <person name="Zhou Z."/>
            <person name="Liu Y."/>
            <person name="Xu W."/>
            <person name="Pan J."/>
            <person name="Luo Z.H."/>
            <person name="Li M."/>
        </authorList>
    </citation>
    <scope>NUCLEOTIDE SEQUENCE [LARGE SCALE GENOMIC DNA]</scope>
    <source>
        <strain evidence="7">SpSt-110</strain>
    </source>
</reference>
<gene>
    <name evidence="7" type="ORF">ENM60_06040</name>
</gene>
<keyword evidence="3" id="KW-0560">Oxidoreductase</keyword>
<sequence length="327" mass="35368">MGFKLKAAPMQVTGKEEVYDVIVVGGGPAGLTAALYSARYELKPVVIAKLVGGYMTEAPVVDDYPGLPDIPGEELVNKFVSHVRKYNVPIIQDEVVNVYRKNGLWCAETASEKTICGYAVILAVGSEKRKLDVKGEDEFAGRGVSYCATCDGPLFKDKVVAVVGGGNSALTSALYLASLASKVYLIHRRDTFKAFKVYVEKAASNPKIEILKNTIVKEIVGDTRVRGIKVYDRNRGEEKTLIVDGVFVEIGLKPPIEFFEKIGLEVDESGHVVVKVDRSTNLEGVFVAGDAAGGPYKYRFEQIITAAADGAIAADAAFKYILSTKKT</sequence>
<evidence type="ECO:0000256" key="1">
    <source>
        <dbReference type="ARBA" id="ARBA00022630"/>
    </source>
</evidence>
<dbReference type="PRINTS" id="PR00368">
    <property type="entry name" value="FADPNR"/>
</dbReference>
<keyword evidence="4" id="KW-1015">Disulfide bond</keyword>
<evidence type="ECO:0000256" key="5">
    <source>
        <dbReference type="ARBA" id="ARBA00023284"/>
    </source>
</evidence>
<keyword evidence="5" id="KW-0676">Redox-active center</keyword>
<evidence type="ECO:0000256" key="2">
    <source>
        <dbReference type="ARBA" id="ARBA00022827"/>
    </source>
</evidence>
<dbReference type="Pfam" id="PF07992">
    <property type="entry name" value="Pyr_redox_2"/>
    <property type="match status" value="1"/>
</dbReference>
<evidence type="ECO:0000256" key="4">
    <source>
        <dbReference type="ARBA" id="ARBA00023157"/>
    </source>
</evidence>
<feature type="domain" description="FAD/NAD(P)-binding" evidence="6">
    <location>
        <begin position="19"/>
        <end position="310"/>
    </location>
</feature>
<dbReference type="AlphaFoldDB" id="A0A7J3Y0E1"/>
<dbReference type="SUPFAM" id="SSF51905">
    <property type="entry name" value="FAD/NAD(P)-binding domain"/>
    <property type="match status" value="1"/>
</dbReference>
<dbReference type="InterPro" id="IPR008255">
    <property type="entry name" value="Pyr_nucl-diS_OxRdtase_2_AS"/>
</dbReference>
<comment type="caution">
    <text evidence="7">The sequence shown here is derived from an EMBL/GenBank/DDBJ whole genome shotgun (WGS) entry which is preliminary data.</text>
</comment>
<keyword evidence="1" id="KW-0285">Flavoprotein</keyword>
<keyword evidence="2" id="KW-0274">FAD</keyword>
<evidence type="ECO:0000259" key="6">
    <source>
        <dbReference type="Pfam" id="PF07992"/>
    </source>
</evidence>
<dbReference type="GO" id="GO:0016668">
    <property type="term" value="F:oxidoreductase activity, acting on a sulfur group of donors, NAD(P) as acceptor"/>
    <property type="evidence" value="ECO:0007669"/>
    <property type="project" value="UniProtKB-ARBA"/>
</dbReference>
<protein>
    <submittedName>
        <fullName evidence="7">FAD-binding protein</fullName>
    </submittedName>
</protein>
<dbReference type="EMBL" id="DRYK01000078">
    <property type="protein sequence ID" value="HHP68321.1"/>
    <property type="molecule type" value="Genomic_DNA"/>
</dbReference>